<dbReference type="EMBL" id="CAUEEQ010038682">
    <property type="protein sequence ID" value="CAJ0954629.1"/>
    <property type="molecule type" value="Genomic_DNA"/>
</dbReference>
<dbReference type="InterPro" id="IPR036236">
    <property type="entry name" value="Znf_C2H2_sf"/>
</dbReference>
<evidence type="ECO:0000256" key="2">
    <source>
        <dbReference type="SAM" id="MobiDB-lite"/>
    </source>
</evidence>
<dbReference type="PROSITE" id="PS50157">
    <property type="entry name" value="ZINC_FINGER_C2H2_2"/>
    <property type="match status" value="2"/>
</dbReference>
<organism evidence="4 5">
    <name type="scientific">Ranitomeya imitator</name>
    <name type="common">mimic poison frog</name>
    <dbReference type="NCBI Taxonomy" id="111125"/>
    <lineage>
        <taxon>Eukaryota</taxon>
        <taxon>Metazoa</taxon>
        <taxon>Chordata</taxon>
        <taxon>Craniata</taxon>
        <taxon>Vertebrata</taxon>
        <taxon>Euteleostomi</taxon>
        <taxon>Amphibia</taxon>
        <taxon>Batrachia</taxon>
        <taxon>Anura</taxon>
        <taxon>Neobatrachia</taxon>
        <taxon>Hyloidea</taxon>
        <taxon>Dendrobatidae</taxon>
        <taxon>Dendrobatinae</taxon>
        <taxon>Ranitomeya</taxon>
    </lineage>
</organism>
<keyword evidence="1" id="KW-0863">Zinc-finger</keyword>
<keyword evidence="1" id="KW-0862">Zinc</keyword>
<dbReference type="InterPro" id="IPR050457">
    <property type="entry name" value="ZnFinger_BTB_dom_contain"/>
</dbReference>
<feature type="domain" description="C2H2-type" evidence="3">
    <location>
        <begin position="144"/>
        <end position="171"/>
    </location>
</feature>
<sequence length="242" mass="28549">MKKKMNKVKKKLMSKMLLMMMKKKVWEKLKKKNEPTRKERVYFNSDIFVPLTCIGIGYRYRRDPIFCRYRPIQSDTDTFRYRKVSWWEGQYRSVICQFAQHSDRSPICQRALQRYQVLALSRHLGKWQDKLKVHIRKHTGEKPYLCQQCGATFAHNYDLKNHSRVHTGLRPYQCQACHKTFVRSDHLHRHLKKDGCNGIPSRRGRKPRVREVIAPPPPPPENGNSLKEILAGCPVMRAGSTS</sequence>
<dbReference type="PROSITE" id="PS00028">
    <property type="entry name" value="ZINC_FINGER_C2H2_1"/>
    <property type="match status" value="1"/>
</dbReference>
<keyword evidence="1" id="KW-0479">Metal-binding</keyword>
<evidence type="ECO:0000313" key="4">
    <source>
        <dbReference type="EMBL" id="CAJ0954629.1"/>
    </source>
</evidence>
<dbReference type="PANTHER" id="PTHR46105">
    <property type="entry name" value="AGAP004733-PA"/>
    <property type="match status" value="1"/>
</dbReference>
<dbReference type="Pfam" id="PF00096">
    <property type="entry name" value="zf-C2H2"/>
    <property type="match status" value="2"/>
</dbReference>
<evidence type="ECO:0000313" key="5">
    <source>
        <dbReference type="Proteomes" id="UP001176940"/>
    </source>
</evidence>
<feature type="domain" description="C2H2-type" evidence="3">
    <location>
        <begin position="172"/>
        <end position="207"/>
    </location>
</feature>
<reference evidence="4" key="1">
    <citation type="submission" date="2023-07" db="EMBL/GenBank/DDBJ databases">
        <authorList>
            <person name="Stuckert A."/>
        </authorList>
    </citation>
    <scope>NUCLEOTIDE SEQUENCE</scope>
</reference>
<evidence type="ECO:0000256" key="1">
    <source>
        <dbReference type="PROSITE-ProRule" id="PRU00042"/>
    </source>
</evidence>
<comment type="caution">
    <text evidence="4">The sequence shown here is derived from an EMBL/GenBank/DDBJ whole genome shotgun (WGS) entry which is preliminary data.</text>
</comment>
<evidence type="ECO:0000259" key="3">
    <source>
        <dbReference type="PROSITE" id="PS50157"/>
    </source>
</evidence>
<accession>A0ABN9LZ06</accession>
<dbReference type="SMART" id="SM00355">
    <property type="entry name" value="ZnF_C2H2"/>
    <property type="match status" value="2"/>
</dbReference>
<dbReference type="Proteomes" id="UP001176940">
    <property type="component" value="Unassembled WGS sequence"/>
</dbReference>
<dbReference type="Gene3D" id="3.30.160.60">
    <property type="entry name" value="Classic Zinc Finger"/>
    <property type="match status" value="2"/>
</dbReference>
<dbReference type="SUPFAM" id="SSF57667">
    <property type="entry name" value="beta-beta-alpha zinc fingers"/>
    <property type="match status" value="1"/>
</dbReference>
<dbReference type="PANTHER" id="PTHR46105:SF6">
    <property type="entry name" value="ZINC FINGER AND BTB DOMAIN-CONTAINING PROTEIN 7A"/>
    <property type="match status" value="1"/>
</dbReference>
<name>A0ABN9LZ06_9NEOB</name>
<protein>
    <recommendedName>
        <fullName evidence="3">C2H2-type domain-containing protein</fullName>
    </recommendedName>
</protein>
<keyword evidence="5" id="KW-1185">Reference proteome</keyword>
<gene>
    <name evidence="4" type="ORF">RIMI_LOCUS14780571</name>
</gene>
<dbReference type="InterPro" id="IPR013087">
    <property type="entry name" value="Znf_C2H2_type"/>
</dbReference>
<feature type="region of interest" description="Disordered" evidence="2">
    <location>
        <begin position="197"/>
        <end position="227"/>
    </location>
</feature>
<proteinExistence type="predicted"/>